<feature type="transmembrane region" description="Helical" evidence="1">
    <location>
        <begin position="146"/>
        <end position="168"/>
    </location>
</feature>
<dbReference type="RefSeq" id="WP_307869639.1">
    <property type="nucleotide sequence ID" value="NZ_JAGGMR010000001.1"/>
</dbReference>
<organism evidence="4 5">
    <name type="scientific">Nocardia goodfellowii</name>
    <dbReference type="NCBI Taxonomy" id="882446"/>
    <lineage>
        <taxon>Bacteria</taxon>
        <taxon>Bacillati</taxon>
        <taxon>Actinomycetota</taxon>
        <taxon>Actinomycetes</taxon>
        <taxon>Mycobacteriales</taxon>
        <taxon>Nocardiaceae</taxon>
        <taxon>Nocardia</taxon>
    </lineage>
</organism>
<feature type="compositionally biased region" description="Basic and acidic residues" evidence="2">
    <location>
        <begin position="355"/>
        <end position="370"/>
    </location>
</feature>
<keyword evidence="5" id="KW-1185">Reference proteome</keyword>
<sequence length="380" mass="40916">MGGVLVLDIYHFSYGWITPLMAYVMSVIGSLLGLQCAVRARRQGQAGAGWLFAAALAIGGTGIWVMHFIAMLGFSIEGAEIRYDVLLTLFSALTAVVVVGIGLFIVIRPQPTVFALLSGGAITGIGVGTMHYTGMYAMKSNAHIRYELPIVGVSMLIAVVAATVALWFTLRVKGVGATVAAAMIMGVAVCGMHYTGMASMRAHHTGHTATPAGAEPGQLLAPLLVVISIATMLLLISVSLTTVEDSIVDLPRLRRAARRLETRAAITPIEPAPVGLKPQRPQPNRKPYEPSPAEITNSYWPPQPGTTTGQWPALARDETDRPRITESHNTRKALARADRQRLLANAAGIEDEPVEHESSEVGYELPREPGDRWLRWQNLS</sequence>
<feature type="region of interest" description="Disordered" evidence="2">
    <location>
        <begin position="346"/>
        <end position="370"/>
    </location>
</feature>
<keyword evidence="1" id="KW-0812">Transmembrane</keyword>
<name>A0ABS4QIF4_9NOCA</name>
<keyword evidence="1" id="KW-0472">Membrane</keyword>
<feature type="domain" description="MHYT" evidence="3">
    <location>
        <begin position="14"/>
        <end position="203"/>
    </location>
</feature>
<dbReference type="PANTHER" id="PTHR35152:SF1">
    <property type="entry name" value="DOMAIN SIGNALLING PROTEIN, PUTATIVE (AFU_ORTHOLOGUE AFUA_5G11310)-RELATED"/>
    <property type="match status" value="1"/>
</dbReference>
<comment type="caution">
    <text evidence="4">The sequence shown here is derived from an EMBL/GenBank/DDBJ whole genome shotgun (WGS) entry which is preliminary data.</text>
</comment>
<reference evidence="4 5" key="1">
    <citation type="submission" date="2021-03" db="EMBL/GenBank/DDBJ databases">
        <title>Sequencing the genomes of 1000 actinobacteria strains.</title>
        <authorList>
            <person name="Klenk H.-P."/>
        </authorList>
    </citation>
    <scope>NUCLEOTIDE SEQUENCE [LARGE SCALE GENOMIC DNA]</scope>
    <source>
        <strain evidence="4 5">DSM 45516</strain>
    </source>
</reference>
<feature type="transmembrane region" description="Helical" evidence="1">
    <location>
        <begin position="50"/>
        <end position="74"/>
    </location>
</feature>
<dbReference type="PROSITE" id="PS50924">
    <property type="entry name" value="MHYT"/>
    <property type="match status" value="1"/>
</dbReference>
<feature type="transmembrane region" description="Helical" evidence="1">
    <location>
        <begin position="20"/>
        <end position="38"/>
    </location>
</feature>
<evidence type="ECO:0000256" key="2">
    <source>
        <dbReference type="SAM" id="MobiDB-lite"/>
    </source>
</evidence>
<feature type="transmembrane region" description="Helical" evidence="1">
    <location>
        <begin position="219"/>
        <end position="243"/>
    </location>
</feature>
<proteinExistence type="predicted"/>
<feature type="transmembrane region" description="Helical" evidence="1">
    <location>
        <begin position="86"/>
        <end position="107"/>
    </location>
</feature>
<dbReference type="EMBL" id="JAGGMR010000001">
    <property type="protein sequence ID" value="MBP2190436.1"/>
    <property type="molecule type" value="Genomic_DNA"/>
</dbReference>
<evidence type="ECO:0000259" key="3">
    <source>
        <dbReference type="PROSITE" id="PS50924"/>
    </source>
</evidence>
<evidence type="ECO:0000313" key="5">
    <source>
        <dbReference type="Proteomes" id="UP001519325"/>
    </source>
</evidence>
<feature type="transmembrane region" description="Helical" evidence="1">
    <location>
        <begin position="175"/>
        <end position="194"/>
    </location>
</feature>
<dbReference type="Pfam" id="PF03707">
    <property type="entry name" value="MHYT"/>
    <property type="match status" value="3"/>
</dbReference>
<dbReference type="Proteomes" id="UP001519325">
    <property type="component" value="Unassembled WGS sequence"/>
</dbReference>
<protein>
    <submittedName>
        <fullName evidence="4">NO-binding membrane sensor protein with MHYT domain</fullName>
    </submittedName>
</protein>
<keyword evidence="1" id="KW-1133">Transmembrane helix</keyword>
<feature type="transmembrane region" description="Helical" evidence="1">
    <location>
        <begin position="114"/>
        <end position="134"/>
    </location>
</feature>
<feature type="region of interest" description="Disordered" evidence="2">
    <location>
        <begin position="270"/>
        <end position="312"/>
    </location>
</feature>
<evidence type="ECO:0000256" key="1">
    <source>
        <dbReference type="PROSITE-ProRule" id="PRU00244"/>
    </source>
</evidence>
<dbReference type="PANTHER" id="PTHR35152">
    <property type="entry name" value="DOMAIN SIGNALLING PROTEIN, PUTATIVE (AFU_ORTHOLOGUE AFUA_5G11310)-RELATED"/>
    <property type="match status" value="1"/>
</dbReference>
<accession>A0ABS4QIF4</accession>
<evidence type="ECO:0000313" key="4">
    <source>
        <dbReference type="EMBL" id="MBP2190436.1"/>
    </source>
</evidence>
<gene>
    <name evidence="4" type="ORF">BJ987_003337</name>
</gene>
<dbReference type="InterPro" id="IPR005330">
    <property type="entry name" value="MHYT_dom"/>
</dbReference>